<dbReference type="InterPro" id="IPR035892">
    <property type="entry name" value="C2_domain_sf"/>
</dbReference>
<dbReference type="Proteomes" id="UP000023152">
    <property type="component" value="Unassembled WGS sequence"/>
</dbReference>
<sequence>FYPNLITTRRNRQYVQLRDIRFKVITKCIADFVEHDTSERSSVDCKEKPVASKVSRSESELASETVLSFGDKWTRSERDHVFRVEQHEGMLLRGNIEFVIVKIEKQHLEESKEMNDDGPQKYNYSYKNICTFWIHSHFVQNKEQMVLRKRDLDLLCKDEKHLKVPSDFCVTLGYNIVREKHI</sequence>
<organism evidence="1 2">
    <name type="scientific">Reticulomyxa filosa</name>
    <dbReference type="NCBI Taxonomy" id="46433"/>
    <lineage>
        <taxon>Eukaryota</taxon>
        <taxon>Sar</taxon>
        <taxon>Rhizaria</taxon>
        <taxon>Retaria</taxon>
        <taxon>Foraminifera</taxon>
        <taxon>Monothalamids</taxon>
        <taxon>Reticulomyxidae</taxon>
        <taxon>Reticulomyxa</taxon>
    </lineage>
</organism>
<dbReference type="Gene3D" id="2.60.40.1110">
    <property type="match status" value="1"/>
</dbReference>
<reference evidence="1 2" key="1">
    <citation type="journal article" date="2013" name="Curr. Biol.">
        <title>The Genome of the Foraminiferan Reticulomyxa filosa.</title>
        <authorList>
            <person name="Glockner G."/>
            <person name="Hulsmann N."/>
            <person name="Schleicher M."/>
            <person name="Noegel A.A."/>
            <person name="Eichinger L."/>
            <person name="Gallinger C."/>
            <person name="Pawlowski J."/>
            <person name="Sierra R."/>
            <person name="Euteneuer U."/>
            <person name="Pillet L."/>
            <person name="Moustafa A."/>
            <person name="Platzer M."/>
            <person name="Groth M."/>
            <person name="Szafranski K."/>
            <person name="Schliwa M."/>
        </authorList>
    </citation>
    <scope>NUCLEOTIDE SEQUENCE [LARGE SCALE GENOMIC DNA]</scope>
</reference>
<name>X6M420_RETFI</name>
<dbReference type="AlphaFoldDB" id="X6M420"/>
<comment type="caution">
    <text evidence="1">The sequence shown here is derived from an EMBL/GenBank/DDBJ whole genome shotgun (WGS) entry which is preliminary data.</text>
</comment>
<evidence type="ECO:0000313" key="1">
    <source>
        <dbReference type="EMBL" id="ETO08674.1"/>
    </source>
</evidence>
<gene>
    <name evidence="1" type="ORF">RFI_28716</name>
</gene>
<proteinExistence type="predicted"/>
<dbReference type="EMBL" id="ASPP01024810">
    <property type="protein sequence ID" value="ETO08674.1"/>
    <property type="molecule type" value="Genomic_DNA"/>
</dbReference>
<dbReference type="SUPFAM" id="SSF49562">
    <property type="entry name" value="C2 domain (Calcium/lipid-binding domain, CaLB)"/>
    <property type="match status" value="1"/>
</dbReference>
<protein>
    <submittedName>
        <fullName evidence="1">Uncharacterized protein</fullName>
    </submittedName>
</protein>
<keyword evidence="2" id="KW-1185">Reference proteome</keyword>
<feature type="non-terminal residue" evidence="1">
    <location>
        <position position="1"/>
    </location>
</feature>
<evidence type="ECO:0000313" key="2">
    <source>
        <dbReference type="Proteomes" id="UP000023152"/>
    </source>
</evidence>
<accession>X6M420</accession>